<comment type="catalytic activity">
    <reaction evidence="1">
        <text>N(6)-acetyl-L-lysyl-[histone] + H2O = L-lysyl-[histone] + acetate</text>
        <dbReference type="Rhea" id="RHEA:58196"/>
        <dbReference type="Rhea" id="RHEA-COMP:9845"/>
        <dbReference type="Rhea" id="RHEA-COMP:11338"/>
        <dbReference type="ChEBI" id="CHEBI:15377"/>
        <dbReference type="ChEBI" id="CHEBI:29969"/>
        <dbReference type="ChEBI" id="CHEBI:30089"/>
        <dbReference type="ChEBI" id="CHEBI:61930"/>
        <dbReference type="EC" id="3.5.1.98"/>
    </reaction>
</comment>
<dbReference type="UCSC" id="Y51H1A.5.1">
    <property type="organism name" value="c. elegans"/>
</dbReference>
<protein>
    <submittedName>
        <fullName evidence="3">Histone deacetylase domain-containing protein</fullName>
    </submittedName>
</protein>
<dbReference type="Proteomes" id="UP000001940">
    <property type="component" value="Chromosome II"/>
</dbReference>
<name>Q9U266_CAEEL</name>
<evidence type="ECO:0000313" key="3">
    <source>
        <dbReference type="EMBL" id="CAA21669.2"/>
    </source>
</evidence>
<feature type="domain" description="Histone deacetylase" evidence="2">
    <location>
        <begin position="26"/>
        <end position="317"/>
    </location>
</feature>
<dbReference type="HOGENOM" id="CLU_041830_0_0_1"/>
<evidence type="ECO:0000259" key="2">
    <source>
        <dbReference type="Pfam" id="PF00850"/>
    </source>
</evidence>
<dbReference type="PhylomeDB" id="Q9U266"/>
<dbReference type="SUPFAM" id="SSF52768">
    <property type="entry name" value="Arginase/deacetylase"/>
    <property type="match status" value="1"/>
</dbReference>
<dbReference type="FunCoup" id="Q9U266">
    <property type="interactions" value="102"/>
</dbReference>
<sequence length="517" mass="58091">MAAEKKVFVIFDHQEQRHDQPWPSYHIEVPRRLDAILERLNTTKLLTDPRIEHIPRREAEESEILAVHTKRYVDDVKSTETMTVEQQESFCTKYEDIYVNSATWHRAKLAAGASIDLMTSVMAAKRPGIAFIRPPGHHAMPDEGCGFCIFNNVAIAAKAAIQNGQKVLIVDYDVHAGNGTQECVEQMGEGNVQLISIHRYENGHFWPNMPQTGIYHNYKNTINLPLNTIGLTDADYHALFTHIILPTIHAFQPDLLLVSSGFDASIGDPEGSMQVTPAGFATMIRMLIDTGIPVAALLEGGYFLDALAADSEWVLRALLGEEIPRIRVEKIHSAIADTIGRVVKRYEGSCPFFKKVQELRGILGCRVAEEDQQEEATDYTGERTVHPPYETRGIYTPFTEQKVAEFKDQLESILASYTTPPDFSAETEAFHSAIAPHSSEINDFYFGVHEDKILLGTSPAVRLFFELLFTAPYDPKHTIKLYGKVKPEDFGKIELDSRSLGEMKNISIFNNLPIFQL</sequence>
<dbReference type="GO" id="GO:0004407">
    <property type="term" value="F:histone deacetylase activity"/>
    <property type="evidence" value="ECO:0000250"/>
    <property type="project" value="WormBase"/>
</dbReference>
<dbReference type="CDD" id="cd10002">
    <property type="entry name" value="HDAC10_HDAC6-dom1"/>
    <property type="match status" value="1"/>
</dbReference>
<dbReference type="Reactome" id="R-CEL-3371511">
    <property type="pathway name" value="HSF1 activation"/>
</dbReference>
<dbReference type="PANTHER" id="PTHR10625:SF45">
    <property type="entry name" value="HISTONE DEACETYLASE DOMAIN-CONTAINING PROTEIN"/>
    <property type="match status" value="1"/>
</dbReference>
<dbReference type="OMA" id="PAGYYWM"/>
<dbReference type="Reactome" id="R-CEL-9646399">
    <property type="pathway name" value="Aggrephagy"/>
</dbReference>
<dbReference type="InterPro" id="IPR000286">
    <property type="entry name" value="HDACs"/>
</dbReference>
<dbReference type="Pfam" id="PF00850">
    <property type="entry name" value="Hist_deacetyl"/>
    <property type="match status" value="1"/>
</dbReference>
<dbReference type="OrthoDB" id="424012at2759"/>
<dbReference type="STRING" id="6239.Y51H1A.5.1"/>
<keyword evidence="6" id="KW-1267">Proteomics identification</keyword>
<evidence type="ECO:0000313" key="5">
    <source>
        <dbReference type="WormBase" id="Y51H1A.5"/>
    </source>
</evidence>
<dbReference type="InParanoid" id="Q9U266"/>
<evidence type="ECO:0000313" key="4">
    <source>
        <dbReference type="Proteomes" id="UP000001940"/>
    </source>
</evidence>
<dbReference type="GO" id="GO:0000118">
    <property type="term" value="C:histone deacetylase complex"/>
    <property type="evidence" value="ECO:0000318"/>
    <property type="project" value="GO_Central"/>
</dbReference>
<gene>
    <name evidence="3 5" type="primary">hda-10</name>
    <name evidence="3" type="ORF">CELE_Y51H1A.5</name>
    <name evidence="5" type="ORF">Y51H1A.5</name>
</gene>
<dbReference type="RefSeq" id="NP_496910.1">
    <property type="nucleotide sequence ID" value="NM_064509.7"/>
</dbReference>
<dbReference type="PANTHER" id="PTHR10625">
    <property type="entry name" value="HISTONE DEACETYLASE HDAC1-RELATED"/>
    <property type="match status" value="1"/>
</dbReference>
<accession>Q9U266</accession>
<reference evidence="3 4" key="1">
    <citation type="journal article" date="1998" name="Science">
        <title>Genome sequence of the nematode C. elegans: a platform for investigating biology.</title>
        <authorList>
            <consortium name="The C. elegans sequencing consortium"/>
            <person name="Sulson J.E."/>
            <person name="Waterston R."/>
        </authorList>
    </citation>
    <scope>NUCLEOTIDE SEQUENCE [LARGE SCALE GENOMIC DNA]</scope>
    <source>
        <strain evidence="3 4">Bristol N2</strain>
    </source>
</reference>
<dbReference type="SMR" id="Q9U266"/>
<dbReference type="PeptideAtlas" id="Q9U266"/>
<evidence type="ECO:0000256" key="1">
    <source>
        <dbReference type="ARBA" id="ARBA00048287"/>
    </source>
</evidence>
<keyword evidence="4" id="KW-1185">Reference proteome</keyword>
<dbReference type="GO" id="GO:0005737">
    <property type="term" value="C:cytoplasm"/>
    <property type="evidence" value="ECO:0000318"/>
    <property type="project" value="GO_Central"/>
</dbReference>
<evidence type="ECO:0007829" key="6">
    <source>
        <dbReference type="PeptideAtlas" id="Q9U266"/>
    </source>
</evidence>
<dbReference type="CTD" id="175039"/>
<dbReference type="GO" id="GO:0040029">
    <property type="term" value="P:epigenetic regulation of gene expression"/>
    <property type="evidence" value="ECO:0000318"/>
    <property type="project" value="GO_Central"/>
</dbReference>
<dbReference type="GO" id="GO:0141221">
    <property type="term" value="F:histone deacetylase activity, hydrolytic mechanism"/>
    <property type="evidence" value="ECO:0007669"/>
    <property type="project" value="UniProtKB-EC"/>
</dbReference>
<dbReference type="PIR" id="F88359">
    <property type="entry name" value="F88359"/>
</dbReference>
<proteinExistence type="evidence at protein level"/>
<dbReference type="PaxDb" id="6239-Y51H1A.5"/>
<dbReference type="InterPro" id="IPR023696">
    <property type="entry name" value="Ureohydrolase_dom_sf"/>
</dbReference>
<dbReference type="Gene3D" id="3.40.800.20">
    <property type="entry name" value="Histone deacetylase domain"/>
    <property type="match status" value="1"/>
</dbReference>
<dbReference type="GeneID" id="175039"/>
<organism evidence="3 4">
    <name type="scientific">Caenorhabditis elegans</name>
    <dbReference type="NCBI Taxonomy" id="6239"/>
    <lineage>
        <taxon>Eukaryota</taxon>
        <taxon>Metazoa</taxon>
        <taxon>Ecdysozoa</taxon>
        <taxon>Nematoda</taxon>
        <taxon>Chromadorea</taxon>
        <taxon>Rhabditida</taxon>
        <taxon>Rhabditina</taxon>
        <taxon>Rhabditomorpha</taxon>
        <taxon>Rhabditoidea</taxon>
        <taxon>Rhabditidae</taxon>
        <taxon>Peloderinae</taxon>
        <taxon>Caenorhabditis</taxon>
    </lineage>
</organism>
<dbReference type="InterPro" id="IPR037138">
    <property type="entry name" value="His_deacetylse_dom_sf"/>
</dbReference>
<dbReference type="KEGG" id="cel:CELE_Y51H1A.5"/>
<dbReference type="AlphaFoldDB" id="Q9U266"/>
<dbReference type="WormBase" id="Y51H1A.5">
    <property type="protein sequence ID" value="CE24411"/>
    <property type="gene ID" value="WBGene00001838"/>
    <property type="gene designation" value="hda-10"/>
</dbReference>
<dbReference type="PRINTS" id="PR01270">
    <property type="entry name" value="HDASUPER"/>
</dbReference>
<dbReference type="PIR" id="T27101">
    <property type="entry name" value="T27101"/>
</dbReference>
<dbReference type="EMBL" id="BX284602">
    <property type="protein sequence ID" value="CAA21669.2"/>
    <property type="molecule type" value="Genomic_DNA"/>
</dbReference>
<dbReference type="InterPro" id="IPR023801">
    <property type="entry name" value="His_deacetylse_dom"/>
</dbReference>
<dbReference type="Bgee" id="WBGene00001838">
    <property type="expression patterns" value="Expressed in germ line (C elegans) and 4 other cell types or tissues"/>
</dbReference>
<dbReference type="AGR" id="WB:WBGene00001838"/>
<dbReference type="eggNOG" id="KOG1343">
    <property type="taxonomic scope" value="Eukaryota"/>
</dbReference>